<protein>
    <recommendedName>
        <fullName evidence="4">Outer membrane protein beta-barrel domain-containing protein</fullName>
    </recommendedName>
</protein>
<keyword evidence="1" id="KW-0732">Signal</keyword>
<accession>A0ABZ0IK29</accession>
<keyword evidence="3" id="KW-1185">Reference proteome</keyword>
<organism evidence="2 3">
    <name type="scientific">Imperialibacter roseus</name>
    <dbReference type="NCBI Taxonomy" id="1324217"/>
    <lineage>
        <taxon>Bacteria</taxon>
        <taxon>Pseudomonadati</taxon>
        <taxon>Bacteroidota</taxon>
        <taxon>Cytophagia</taxon>
        <taxon>Cytophagales</taxon>
        <taxon>Flammeovirgaceae</taxon>
        <taxon>Imperialibacter</taxon>
    </lineage>
</organism>
<dbReference type="RefSeq" id="WP_317487834.1">
    <property type="nucleotide sequence ID" value="NZ_CP136051.1"/>
</dbReference>
<feature type="chain" id="PRO_5046645166" description="Outer membrane protein beta-barrel domain-containing protein" evidence="1">
    <location>
        <begin position="25"/>
        <end position="366"/>
    </location>
</feature>
<evidence type="ECO:0000313" key="2">
    <source>
        <dbReference type="EMBL" id="WOK05041.1"/>
    </source>
</evidence>
<evidence type="ECO:0000313" key="3">
    <source>
        <dbReference type="Proteomes" id="UP001302349"/>
    </source>
</evidence>
<evidence type="ECO:0000256" key="1">
    <source>
        <dbReference type="SAM" id="SignalP"/>
    </source>
</evidence>
<sequence>MKKLSLSLLAVLIAIGLSGTSAKANSEGMDTILIELGQNSKIILVVKDQKDLETIKNYDINKMLKDLKLSIDSSSSEVNYLQITDESGTRYLQDTTIVWSNNEYPRHKAEINIGNKKLEVAADDWDDIEDEFDNDDLEVKKYEYVEDRRYRTKHSFNVELGMSNWLEDGKFPNDNNQQYAVRPWGSWFVGLSSINKSQVGGPLFVEWGFSLNWYNWKFDDDRTTLDKTPEGLSFGTIDPNLNPVKSKLSATYLNASFVPLLDFAKGTRKVKSFERGSLKYTSYKKRGIRIGAGVYGGYRLGSSTKVKTESSKDKERGSYYMNNFRYGVRAQFGYKGLDFFANYDLNDVFVSGKGPSLNAISFGIIL</sequence>
<evidence type="ECO:0008006" key="4">
    <source>
        <dbReference type="Google" id="ProtNLM"/>
    </source>
</evidence>
<dbReference type="EMBL" id="CP136051">
    <property type="protein sequence ID" value="WOK05041.1"/>
    <property type="molecule type" value="Genomic_DNA"/>
</dbReference>
<dbReference type="Proteomes" id="UP001302349">
    <property type="component" value="Chromosome"/>
</dbReference>
<reference evidence="2 3" key="1">
    <citation type="journal article" date="2023" name="Microbiol. Resour. Announc.">
        <title>Complete Genome Sequence of Imperialibacter roseus strain P4T.</title>
        <authorList>
            <person name="Tizabi D.R."/>
            <person name="Bachvaroff T."/>
            <person name="Hill R.T."/>
        </authorList>
    </citation>
    <scope>NUCLEOTIDE SEQUENCE [LARGE SCALE GENOMIC DNA]</scope>
    <source>
        <strain evidence="2 3">P4T</strain>
    </source>
</reference>
<name>A0ABZ0IK29_9BACT</name>
<gene>
    <name evidence="2" type="ORF">RT717_18325</name>
</gene>
<proteinExistence type="predicted"/>
<feature type="signal peptide" evidence="1">
    <location>
        <begin position="1"/>
        <end position="24"/>
    </location>
</feature>